<proteinExistence type="inferred from homology"/>
<feature type="domain" description="Calcineurin-like phosphoesterase" evidence="9">
    <location>
        <begin position="5"/>
        <end position="134"/>
    </location>
</feature>
<keyword evidence="4" id="KW-0378">Hydrolase</keyword>
<dbReference type="InterPro" id="IPR029052">
    <property type="entry name" value="Metallo-depent_PP-like"/>
</dbReference>
<dbReference type="InterPro" id="IPR004617">
    <property type="entry name" value="ApaH"/>
</dbReference>
<dbReference type="EC" id="3.6.1.41" evidence="3"/>
<name>A0A0S4M4Y1_9BURK</name>
<dbReference type="GO" id="GO:0008803">
    <property type="term" value="F:bis(5'-nucleosyl)-tetraphosphatase (symmetrical) activity"/>
    <property type="evidence" value="ECO:0007669"/>
    <property type="project" value="UniProtKB-EC"/>
</dbReference>
<evidence type="ECO:0000259" key="9">
    <source>
        <dbReference type="Pfam" id="PF00149"/>
    </source>
</evidence>
<evidence type="ECO:0000256" key="7">
    <source>
        <dbReference type="ARBA" id="ARBA00033210"/>
    </source>
</evidence>
<evidence type="ECO:0000256" key="8">
    <source>
        <dbReference type="ARBA" id="ARBA00049417"/>
    </source>
</evidence>
<organism evidence="10 11">
    <name type="scientific">Candidatus Ichthyocystis hellenicum</name>
    <dbReference type="NCBI Taxonomy" id="1561003"/>
    <lineage>
        <taxon>Bacteria</taxon>
        <taxon>Pseudomonadati</taxon>
        <taxon>Pseudomonadota</taxon>
        <taxon>Betaproteobacteria</taxon>
        <taxon>Burkholderiales</taxon>
        <taxon>Candidatus Ichthyocystis</taxon>
    </lineage>
</organism>
<dbReference type="GO" id="GO:0110154">
    <property type="term" value="P:RNA decapping"/>
    <property type="evidence" value="ECO:0007669"/>
    <property type="project" value="TreeGrafter"/>
</dbReference>
<dbReference type="GO" id="GO:0005737">
    <property type="term" value="C:cytoplasm"/>
    <property type="evidence" value="ECO:0007669"/>
    <property type="project" value="TreeGrafter"/>
</dbReference>
<dbReference type="InterPro" id="IPR004843">
    <property type="entry name" value="Calcineurin-like_PHP"/>
</dbReference>
<dbReference type="PANTHER" id="PTHR42850">
    <property type="entry name" value="METALLOPHOSPHOESTERASE"/>
    <property type="match status" value="1"/>
</dbReference>
<dbReference type="PANTHER" id="PTHR42850:SF11">
    <property type="entry name" value="BIS(5'-NUCLEOSYL)-TETRAPHOSPHATASE [SYMMETRICAL]"/>
    <property type="match status" value="1"/>
</dbReference>
<accession>A0A0S4M4Y1</accession>
<evidence type="ECO:0000256" key="5">
    <source>
        <dbReference type="ARBA" id="ARBA00031248"/>
    </source>
</evidence>
<evidence type="ECO:0000256" key="4">
    <source>
        <dbReference type="ARBA" id="ARBA00022801"/>
    </source>
</evidence>
<keyword evidence="11" id="KW-1185">Reference proteome</keyword>
<dbReference type="NCBIfam" id="NF001204">
    <property type="entry name" value="PRK00166.1"/>
    <property type="match status" value="1"/>
</dbReference>
<comment type="catalytic activity">
    <reaction evidence="8">
        <text>P(1),P(4)-bis(5'-adenosyl) tetraphosphate + H2O = 2 ADP + 2 H(+)</text>
        <dbReference type="Rhea" id="RHEA:24252"/>
        <dbReference type="ChEBI" id="CHEBI:15377"/>
        <dbReference type="ChEBI" id="CHEBI:15378"/>
        <dbReference type="ChEBI" id="CHEBI:58141"/>
        <dbReference type="ChEBI" id="CHEBI:456216"/>
        <dbReference type="EC" id="3.6.1.41"/>
    </reaction>
</comment>
<reference evidence="11" key="1">
    <citation type="submission" date="2015-11" db="EMBL/GenBank/DDBJ databases">
        <authorList>
            <person name="Seth-Smith H.M.B."/>
        </authorList>
    </citation>
    <scope>NUCLEOTIDE SEQUENCE [LARGE SCALE GENOMIC DNA]</scope>
    <source>
        <strain evidence="11">2013Ark11</strain>
    </source>
</reference>
<dbReference type="Proteomes" id="UP000198651">
    <property type="component" value="Chromosome I"/>
</dbReference>
<evidence type="ECO:0000256" key="3">
    <source>
        <dbReference type="ARBA" id="ARBA00012506"/>
    </source>
</evidence>
<comment type="function">
    <text evidence="1">Hydrolyzes diadenosine 5',5'''-P1,P4-tetraphosphate to yield ADP.</text>
</comment>
<dbReference type="STRING" id="1561003.Ark11_0469"/>
<sequence length="280" mass="31673">MHYSRVFVVGDIHGCYRSFMALLEKVGFSPGVDRLWCVGDIVNRGPDSLSVLRTLMGWGDSVVTVLGNHDLYALALISGVTQKYRHTLSDIISSCYKSDCIDWLRTRPIVFMDENFFLVHAGICPIWTAQDAHSYAQEVSERLAGPRFTKFLNDFYEMGHTCVEWSEGMTEEYRAMFCLNTFLRIRFLSLSNTKLIFSHDNNPLTPPDGGHAWFKGLSSSKMGSRKIIFGHWSSLGWARGENHICIDTGCVWGNQLTIVELPSMTKSTQPCIDQFLLPLP</sequence>
<dbReference type="SUPFAM" id="SSF56300">
    <property type="entry name" value="Metallo-dependent phosphatases"/>
    <property type="match status" value="1"/>
</dbReference>
<dbReference type="PIRSF" id="PIRSF000903">
    <property type="entry name" value="B5n-ttraPtase_sm"/>
    <property type="match status" value="1"/>
</dbReference>
<evidence type="ECO:0000256" key="2">
    <source>
        <dbReference type="ARBA" id="ARBA00005419"/>
    </source>
</evidence>
<dbReference type="PATRIC" id="fig|1561003.3.peg.486"/>
<dbReference type="Gene3D" id="3.60.21.10">
    <property type="match status" value="1"/>
</dbReference>
<evidence type="ECO:0000313" key="10">
    <source>
        <dbReference type="EMBL" id="CUT17318.1"/>
    </source>
</evidence>
<evidence type="ECO:0000256" key="1">
    <source>
        <dbReference type="ARBA" id="ARBA00003413"/>
    </source>
</evidence>
<evidence type="ECO:0000313" key="11">
    <source>
        <dbReference type="Proteomes" id="UP000198651"/>
    </source>
</evidence>
<dbReference type="EMBL" id="LN906597">
    <property type="protein sequence ID" value="CUT17318.1"/>
    <property type="molecule type" value="Genomic_DNA"/>
</dbReference>
<evidence type="ECO:0000256" key="6">
    <source>
        <dbReference type="ARBA" id="ARBA00032248"/>
    </source>
</evidence>
<dbReference type="OrthoDB" id="9807890at2"/>
<dbReference type="RefSeq" id="WP_092342028.1">
    <property type="nucleotide sequence ID" value="NZ_FLSL01000103.1"/>
</dbReference>
<dbReference type="GO" id="GO:0016791">
    <property type="term" value="F:phosphatase activity"/>
    <property type="evidence" value="ECO:0007669"/>
    <property type="project" value="TreeGrafter"/>
</dbReference>
<dbReference type="AlphaFoldDB" id="A0A0S4M4Y1"/>
<gene>
    <name evidence="10" type="ORF">Ark11_0469</name>
</gene>
<comment type="similarity">
    <text evidence="2">Belongs to the Ap4A hydrolase family.</text>
</comment>
<dbReference type="InterPro" id="IPR050126">
    <property type="entry name" value="Ap4A_hydrolase"/>
</dbReference>
<protein>
    <recommendedName>
        <fullName evidence="3">bis(5'-nucleosyl)-tetraphosphatase (symmetrical)</fullName>
        <ecNumber evidence="3">3.6.1.41</ecNumber>
    </recommendedName>
    <alternativeName>
        <fullName evidence="6">Ap4A hydrolase</fullName>
    </alternativeName>
    <alternativeName>
        <fullName evidence="5">Diadenosine 5',5'''-P1,P4-tetraphosphate pyrophosphohydrolase</fullName>
    </alternativeName>
    <alternativeName>
        <fullName evidence="7">Diadenosine tetraphosphatase</fullName>
    </alternativeName>
</protein>
<dbReference type="Pfam" id="PF00149">
    <property type="entry name" value="Metallophos"/>
    <property type="match status" value="1"/>
</dbReference>